<evidence type="ECO:0000256" key="3">
    <source>
        <dbReference type="ARBA" id="ARBA00022729"/>
    </source>
</evidence>
<dbReference type="Gene3D" id="3.40.190.10">
    <property type="entry name" value="Periplasmic binding protein-like II"/>
    <property type="match status" value="2"/>
</dbReference>
<evidence type="ECO:0000256" key="2">
    <source>
        <dbReference type="ARBA" id="ARBA00022723"/>
    </source>
</evidence>
<comment type="caution">
    <text evidence="5">The sequence shown here is derived from an EMBL/GenBank/DDBJ whole genome shotgun (WGS) entry which is preliminary data.</text>
</comment>
<keyword evidence="3 4" id="KW-0732">Signal</keyword>
<dbReference type="PANTHER" id="PTHR30632">
    <property type="entry name" value="MOLYBDATE-BINDING PERIPLASMIC PROTEIN"/>
    <property type="match status" value="1"/>
</dbReference>
<protein>
    <submittedName>
        <fullName evidence="5">Molybdate ABC transporter substrate-binding protein</fullName>
    </submittedName>
</protein>
<dbReference type="PANTHER" id="PTHR30632:SF14">
    <property type="entry name" value="TUNGSTATE_MOLYBDATE_CHROMATE-BINDING PROTEIN MODA"/>
    <property type="match status" value="1"/>
</dbReference>
<organism evidence="5 6">
    <name type="scientific">Balneatrix alpica</name>
    <dbReference type="NCBI Taxonomy" id="75684"/>
    <lineage>
        <taxon>Bacteria</taxon>
        <taxon>Pseudomonadati</taxon>
        <taxon>Pseudomonadota</taxon>
        <taxon>Gammaproteobacteria</taxon>
        <taxon>Oceanospirillales</taxon>
        <taxon>Balneatrichaceae</taxon>
        <taxon>Balneatrix</taxon>
    </lineage>
</organism>
<feature type="chain" id="PRO_5047027164" evidence="4">
    <location>
        <begin position="19"/>
        <end position="241"/>
    </location>
</feature>
<evidence type="ECO:0000313" key="5">
    <source>
        <dbReference type="EMBL" id="MFB9887375.1"/>
    </source>
</evidence>
<dbReference type="EMBL" id="JBHLZN010000004">
    <property type="protein sequence ID" value="MFB9887375.1"/>
    <property type="molecule type" value="Genomic_DNA"/>
</dbReference>
<dbReference type="InterPro" id="IPR050682">
    <property type="entry name" value="ModA/WtpA"/>
</dbReference>
<dbReference type="SUPFAM" id="SSF53850">
    <property type="entry name" value="Periplasmic binding protein-like II"/>
    <property type="match status" value="1"/>
</dbReference>
<gene>
    <name evidence="5" type="primary">modA</name>
    <name evidence="5" type="ORF">ACFFLH_13220</name>
</gene>
<feature type="signal peptide" evidence="4">
    <location>
        <begin position="1"/>
        <end position="18"/>
    </location>
</feature>
<dbReference type="Pfam" id="PF13531">
    <property type="entry name" value="SBP_bac_11"/>
    <property type="match status" value="1"/>
</dbReference>
<name>A0ABV5ZDL5_9GAMM</name>
<dbReference type="RefSeq" id="WP_027314064.1">
    <property type="nucleotide sequence ID" value="NZ_JBHLZN010000004.1"/>
</dbReference>
<reference evidence="5 6" key="1">
    <citation type="submission" date="2024-09" db="EMBL/GenBank/DDBJ databases">
        <authorList>
            <person name="Sun Q."/>
            <person name="Mori K."/>
        </authorList>
    </citation>
    <scope>NUCLEOTIDE SEQUENCE [LARGE SCALE GENOMIC DNA]</scope>
    <source>
        <strain evidence="5 6">ATCC 51285</strain>
    </source>
</reference>
<keyword evidence="6" id="KW-1185">Reference proteome</keyword>
<evidence type="ECO:0000256" key="1">
    <source>
        <dbReference type="ARBA" id="ARBA00009175"/>
    </source>
</evidence>
<dbReference type="Proteomes" id="UP001589628">
    <property type="component" value="Unassembled WGS sequence"/>
</dbReference>
<evidence type="ECO:0000313" key="6">
    <source>
        <dbReference type="Proteomes" id="UP001589628"/>
    </source>
</evidence>
<sequence length="241" mass="26335">MRLLLLLVLLPYSLLAQASNFKLGIGHDLEPIMASLIAQFEPEAGHSITLVSAPGSTLEQQAKAGELDMLLAPDARVPSLLESQGLIRSGSRQTYAIGQLWLWTPRTSHPQPGTLQQLSSLAMVNPKLDAYGRAGQNLLQSLSRWPWQRGQLLQTFDSPTAKRMAASGQVEGALLPASLLLLQGIPLNQVLIIPPGYYQPLEQQLVILKASSQQALAERLSAYLRSEPVQRQLADFGYLQP</sequence>
<accession>A0ABV5ZDL5</accession>
<evidence type="ECO:0000256" key="4">
    <source>
        <dbReference type="SAM" id="SignalP"/>
    </source>
</evidence>
<dbReference type="NCBIfam" id="TIGR01256">
    <property type="entry name" value="modA"/>
    <property type="match status" value="1"/>
</dbReference>
<dbReference type="InterPro" id="IPR005950">
    <property type="entry name" value="ModA"/>
</dbReference>
<proteinExistence type="inferred from homology"/>
<comment type="similarity">
    <text evidence="1">Belongs to the bacterial solute-binding protein ModA family.</text>
</comment>
<keyword evidence="2" id="KW-0479">Metal-binding</keyword>